<evidence type="ECO:0000256" key="2">
    <source>
        <dbReference type="ARBA" id="ARBA00005447"/>
    </source>
</evidence>
<accession>A0A4Q8K2D5</accession>
<dbReference type="AlphaFoldDB" id="A0A4Q8K2D5"/>
<feature type="chain" id="PRO_5020803001" evidence="5">
    <location>
        <begin position="19"/>
        <end position="77"/>
    </location>
</feature>
<proteinExistence type="inferred from homology"/>
<dbReference type="SUPFAM" id="SSF81778">
    <property type="entry name" value="Crustacean CHH/MIH/GIH neurohormone"/>
    <property type="match status" value="1"/>
</dbReference>
<dbReference type="GO" id="GO:0005576">
    <property type="term" value="C:extracellular region"/>
    <property type="evidence" value="ECO:0007669"/>
    <property type="project" value="InterPro"/>
</dbReference>
<reference evidence="6" key="2">
    <citation type="submission" date="2019-05" db="EMBL/GenBank/DDBJ databases">
        <title>Unravelling the molecular evolution of spider venoms.</title>
        <authorList>
            <person name="Pineda S."/>
        </authorList>
    </citation>
    <scope>NUCLEOTIDE SEQUENCE</scope>
</reference>
<reference evidence="6" key="1">
    <citation type="submission" date="2017-05" db="EMBL/GenBank/DDBJ databases">
        <authorList>
            <person name="QRISCLOUD D."/>
        </authorList>
    </citation>
    <scope>NUCLEOTIDE SEQUENCE</scope>
</reference>
<dbReference type="InterPro" id="IPR031098">
    <property type="entry name" value="Crust_neurohorm"/>
</dbReference>
<keyword evidence="4" id="KW-1015">Disulfide bond</keyword>
<dbReference type="Pfam" id="PF01147">
    <property type="entry name" value="Crust_neurohorm"/>
    <property type="match status" value="1"/>
</dbReference>
<evidence type="ECO:0000256" key="5">
    <source>
        <dbReference type="SAM" id="SignalP"/>
    </source>
</evidence>
<sequence>MKTFLALLLLCSLLVVMAATEDDLGCGDVSKENMVISTALCDACEGLFDEARIGELCRSNCFQNSYFEGCLDSLNLR</sequence>
<dbReference type="EMBL" id="HAHI01000100">
    <property type="protein sequence ID" value="SNX33657.1"/>
    <property type="molecule type" value="Transcribed_RNA"/>
</dbReference>
<dbReference type="PROSITE" id="PS01250">
    <property type="entry name" value="CHH_MIH_GIH"/>
    <property type="match status" value="1"/>
</dbReference>
<feature type="signal peptide" evidence="5">
    <location>
        <begin position="1"/>
        <end position="18"/>
    </location>
</feature>
<name>A0A4Q8K2D5_9ARAC</name>
<evidence type="ECO:0000313" key="6">
    <source>
        <dbReference type="EMBL" id="SNX33657.1"/>
    </source>
</evidence>
<dbReference type="Gene3D" id="1.10.2010.10">
    <property type="entry name" value="Crustacean CHH/MIH/GIH neurohormone"/>
    <property type="match status" value="1"/>
</dbReference>
<dbReference type="InterPro" id="IPR018251">
    <property type="entry name" value="Crust_neurhormone_CS"/>
</dbReference>
<dbReference type="InterPro" id="IPR035957">
    <property type="entry name" value="Crust_neurohorm_sf"/>
</dbReference>
<evidence type="ECO:0000256" key="1">
    <source>
        <dbReference type="ARBA" id="ARBA00003845"/>
    </source>
</evidence>
<protein>
    <submittedName>
        <fullName evidence="6">U50-Sparatoxin-Hju1b_1</fullName>
    </submittedName>
</protein>
<comment type="similarity">
    <text evidence="2">Belongs to the arthropod CHH/MIH/GIH/VIH hormone family.</text>
</comment>
<evidence type="ECO:0000256" key="3">
    <source>
        <dbReference type="ARBA" id="ARBA00022729"/>
    </source>
</evidence>
<evidence type="ECO:0000256" key="4">
    <source>
        <dbReference type="ARBA" id="ARBA00023157"/>
    </source>
</evidence>
<keyword evidence="3 5" id="KW-0732">Signal</keyword>
<organism evidence="6">
    <name type="scientific">Heteropoda jugulans</name>
    <dbReference type="NCBI Taxonomy" id="1358901"/>
    <lineage>
        <taxon>Eukaryota</taxon>
        <taxon>Metazoa</taxon>
        <taxon>Ecdysozoa</taxon>
        <taxon>Arthropoda</taxon>
        <taxon>Chelicerata</taxon>
        <taxon>Arachnida</taxon>
        <taxon>Araneae</taxon>
        <taxon>Araneomorphae</taxon>
        <taxon>Entelegynae</taxon>
        <taxon>Dionycha</taxon>
        <taxon>Sparassidae</taxon>
        <taxon>Heteropoda</taxon>
    </lineage>
</organism>
<dbReference type="GO" id="GO:0005184">
    <property type="term" value="F:neuropeptide hormone activity"/>
    <property type="evidence" value="ECO:0007669"/>
    <property type="project" value="InterPro"/>
</dbReference>
<comment type="function">
    <text evidence="1">May increase the toxicity of alpha-latrotoxin and/or other venom components. Is non-toxic to mice and to the cockroach Periplaneta americana.</text>
</comment>